<feature type="compositionally biased region" description="Basic and acidic residues" evidence="1">
    <location>
        <begin position="50"/>
        <end position="60"/>
    </location>
</feature>
<proteinExistence type="predicted"/>
<gene>
    <name evidence="2" type="ORF">FKW44_001622</name>
</gene>
<organism evidence="2 3">
    <name type="scientific">Caligus rogercresseyi</name>
    <name type="common">Sea louse</name>
    <dbReference type="NCBI Taxonomy" id="217165"/>
    <lineage>
        <taxon>Eukaryota</taxon>
        <taxon>Metazoa</taxon>
        <taxon>Ecdysozoa</taxon>
        <taxon>Arthropoda</taxon>
        <taxon>Crustacea</taxon>
        <taxon>Multicrustacea</taxon>
        <taxon>Hexanauplia</taxon>
        <taxon>Copepoda</taxon>
        <taxon>Siphonostomatoida</taxon>
        <taxon>Caligidae</taxon>
        <taxon>Caligus</taxon>
    </lineage>
</organism>
<dbReference type="OrthoDB" id="1847590at2759"/>
<reference evidence="3" key="1">
    <citation type="submission" date="2021-01" db="EMBL/GenBank/DDBJ databases">
        <title>Caligus Genome Assembly.</title>
        <authorList>
            <person name="Gallardo-Escarate C."/>
        </authorList>
    </citation>
    <scope>NUCLEOTIDE SEQUENCE [LARGE SCALE GENOMIC DNA]</scope>
</reference>
<dbReference type="EMBL" id="CP045890">
    <property type="protein sequence ID" value="QQP56825.1"/>
    <property type="molecule type" value="Genomic_DNA"/>
</dbReference>
<dbReference type="PANTHER" id="PTHR12642">
    <property type="entry name" value="RIBOSOME BIOGENESIS PROTEIN NSA2 HOMOLOG"/>
    <property type="match status" value="1"/>
</dbReference>
<dbReference type="InterPro" id="IPR039411">
    <property type="entry name" value="NSA2_fam"/>
</dbReference>
<sequence length="97" mass="11808">MPQNEHMELFRKRHGRRLDYEERKRKKEAREPKKRAATARKLRGLKSKLYNKERFKEKVQIKRPSRLTSERRPPIRAWRPSSRGPYPLISLTETRSP</sequence>
<dbReference type="Proteomes" id="UP000595437">
    <property type="component" value="Chromosome 1"/>
</dbReference>
<dbReference type="AlphaFoldDB" id="A0A7T8QVP8"/>
<keyword evidence="3" id="KW-1185">Reference proteome</keyword>
<feature type="region of interest" description="Disordered" evidence="1">
    <location>
        <begin position="1"/>
        <end position="97"/>
    </location>
</feature>
<evidence type="ECO:0000313" key="3">
    <source>
        <dbReference type="Proteomes" id="UP000595437"/>
    </source>
</evidence>
<feature type="compositionally biased region" description="Basic and acidic residues" evidence="1">
    <location>
        <begin position="17"/>
        <end position="31"/>
    </location>
</feature>
<protein>
    <submittedName>
        <fullName evidence="2">Ribosome biogenesis protein NSA2 -like protein</fullName>
    </submittedName>
</protein>
<feature type="compositionally biased region" description="Basic residues" evidence="1">
    <location>
        <begin position="32"/>
        <end position="46"/>
    </location>
</feature>
<evidence type="ECO:0000256" key="1">
    <source>
        <dbReference type="SAM" id="MobiDB-lite"/>
    </source>
</evidence>
<accession>A0A7T8QVP8</accession>
<name>A0A7T8QVP8_CALRO</name>
<feature type="compositionally biased region" description="Basic and acidic residues" evidence="1">
    <location>
        <begin position="1"/>
        <end position="10"/>
    </location>
</feature>
<evidence type="ECO:0000313" key="2">
    <source>
        <dbReference type="EMBL" id="QQP56825.1"/>
    </source>
</evidence>